<dbReference type="GeneID" id="19121199"/>
<organism evidence="5 6">
    <name type="scientific">Bipolaris oryzae ATCC 44560</name>
    <dbReference type="NCBI Taxonomy" id="930090"/>
    <lineage>
        <taxon>Eukaryota</taxon>
        <taxon>Fungi</taxon>
        <taxon>Dikarya</taxon>
        <taxon>Ascomycota</taxon>
        <taxon>Pezizomycotina</taxon>
        <taxon>Dothideomycetes</taxon>
        <taxon>Pleosporomycetidae</taxon>
        <taxon>Pleosporales</taxon>
        <taxon>Pleosporineae</taxon>
        <taxon>Pleosporaceae</taxon>
        <taxon>Bipolaris</taxon>
    </lineage>
</organism>
<dbReference type="EMBL" id="KI964022">
    <property type="protein sequence ID" value="EUC43686.1"/>
    <property type="molecule type" value="Genomic_DNA"/>
</dbReference>
<dbReference type="RefSeq" id="XP_007689795.1">
    <property type="nucleotide sequence ID" value="XM_007691605.1"/>
</dbReference>
<dbReference type="GO" id="GO:0006508">
    <property type="term" value="P:proteolysis"/>
    <property type="evidence" value="ECO:0007669"/>
    <property type="project" value="InterPro"/>
</dbReference>
<dbReference type="Gene3D" id="3.90.226.10">
    <property type="entry name" value="2-enoyl-CoA Hydratase, Chain A, domain 1"/>
    <property type="match status" value="1"/>
</dbReference>
<evidence type="ECO:0000256" key="2">
    <source>
        <dbReference type="SAM" id="SignalP"/>
    </source>
</evidence>
<dbReference type="InterPro" id="IPR029045">
    <property type="entry name" value="ClpP/crotonase-like_dom_sf"/>
</dbReference>
<feature type="region of interest" description="Disordered" evidence="1">
    <location>
        <begin position="757"/>
        <end position="783"/>
    </location>
</feature>
<dbReference type="Pfam" id="PF03572">
    <property type="entry name" value="Peptidase_S41"/>
    <property type="match status" value="1"/>
</dbReference>
<dbReference type="AlphaFoldDB" id="W6ZJD4"/>
<dbReference type="InterPro" id="IPR052766">
    <property type="entry name" value="S41A_metabolite_peptidase"/>
</dbReference>
<protein>
    <submittedName>
        <fullName evidence="5">Uncharacterized protein</fullName>
    </submittedName>
</protein>
<feature type="compositionally biased region" description="Gly residues" evidence="1">
    <location>
        <begin position="765"/>
        <end position="775"/>
    </location>
</feature>
<feature type="region of interest" description="Disordered" evidence="1">
    <location>
        <begin position="341"/>
        <end position="370"/>
    </location>
</feature>
<reference evidence="5 6" key="1">
    <citation type="journal article" date="2013" name="PLoS Genet.">
        <title>Comparative genome structure, secondary metabolite, and effector coding capacity across Cochliobolus pathogens.</title>
        <authorList>
            <person name="Condon B.J."/>
            <person name="Leng Y."/>
            <person name="Wu D."/>
            <person name="Bushley K.E."/>
            <person name="Ohm R.A."/>
            <person name="Otillar R."/>
            <person name="Martin J."/>
            <person name="Schackwitz W."/>
            <person name="Grimwood J."/>
            <person name="MohdZainudin N."/>
            <person name="Xue C."/>
            <person name="Wang R."/>
            <person name="Manning V.A."/>
            <person name="Dhillon B."/>
            <person name="Tu Z.J."/>
            <person name="Steffenson B.J."/>
            <person name="Salamov A."/>
            <person name="Sun H."/>
            <person name="Lowry S."/>
            <person name="LaButti K."/>
            <person name="Han J."/>
            <person name="Copeland A."/>
            <person name="Lindquist E."/>
            <person name="Barry K."/>
            <person name="Schmutz J."/>
            <person name="Baker S.E."/>
            <person name="Ciuffetti L.M."/>
            <person name="Grigoriev I.V."/>
            <person name="Zhong S."/>
            <person name="Turgeon B.G."/>
        </authorList>
    </citation>
    <scope>NUCLEOTIDE SEQUENCE [LARGE SCALE GENOMIC DNA]</scope>
    <source>
        <strain evidence="5 6">ATCC 44560</strain>
    </source>
</reference>
<feature type="compositionally biased region" description="Pro residues" evidence="1">
    <location>
        <begin position="343"/>
        <end position="353"/>
    </location>
</feature>
<dbReference type="OrthoDB" id="27214at2759"/>
<evidence type="ECO:0000259" key="4">
    <source>
        <dbReference type="Pfam" id="PF23658"/>
    </source>
</evidence>
<name>W6ZJD4_COCMI</name>
<gene>
    <name evidence="5" type="ORF">COCMIDRAFT_27884</name>
</gene>
<proteinExistence type="predicted"/>
<evidence type="ECO:0000313" key="6">
    <source>
        <dbReference type="Proteomes" id="UP000054032"/>
    </source>
</evidence>
<keyword evidence="6" id="KW-1185">Reference proteome</keyword>
<feature type="chain" id="PRO_5004887131" evidence="2">
    <location>
        <begin position="18"/>
        <end position="818"/>
    </location>
</feature>
<feature type="domain" description="Tail specific protease" evidence="3">
    <location>
        <begin position="398"/>
        <end position="617"/>
    </location>
</feature>
<dbReference type="STRING" id="930090.W6ZJD4"/>
<dbReference type="PANTHER" id="PTHR37049:SF4">
    <property type="entry name" value="RHODANESE DOMAIN-CONTAINING PROTEIN"/>
    <property type="match status" value="1"/>
</dbReference>
<feature type="signal peptide" evidence="2">
    <location>
        <begin position="1"/>
        <end position="17"/>
    </location>
</feature>
<evidence type="ECO:0000313" key="5">
    <source>
        <dbReference type="EMBL" id="EUC43686.1"/>
    </source>
</evidence>
<feature type="domain" description="CPAF-like PDZ" evidence="4">
    <location>
        <begin position="200"/>
        <end position="322"/>
    </location>
</feature>
<dbReference type="HOGENOM" id="CLU_014251_0_0_1"/>
<evidence type="ECO:0000256" key="1">
    <source>
        <dbReference type="SAM" id="MobiDB-lite"/>
    </source>
</evidence>
<evidence type="ECO:0000259" key="3">
    <source>
        <dbReference type="Pfam" id="PF03572"/>
    </source>
</evidence>
<accession>W6ZJD4</accession>
<dbReference type="InterPro" id="IPR005151">
    <property type="entry name" value="Tail-specific_protease"/>
</dbReference>
<dbReference type="Pfam" id="PF23658">
    <property type="entry name" value="PDZ_CPAF_rel"/>
    <property type="match status" value="1"/>
</dbReference>
<sequence length="818" mass="87406">MRSTVLLAGALCGLSAANPHPWMYGVPEYPDLDMDEVMTQADVDTMMAVGDISAASDSMVNTQSSTTPSAAASGQEPCAVVGKALAALPSGARPTVPAQLGLQCLQSVPIDQSGNVQLIDDLKLVVKWQSNLAFLKKPPATYTEQPVDIMGQLDNMRTRVATGGFATEYDFQLAIMDLFTSAYDNHFAYQPDILASVMQFQRPPGSELVSVSSDGMALPKIYAYRDVLKANNASSFTPSAIMKINGMDAQEYLANVSSTSDFHDADTRWNALFPSQALLASGTTFLGSFRTGRYQGPNTTFEFANGTTWSQMNVAVVIKNFTGVDSGSAFFQRFCSGPQLPSAAPPAAPPATPPSNNTTPSTPANAPKPSHIGYPKAELINPDLAVGGYFLDGSAYQDVAVLSIPSYQAKSPQAFQNTMRNFIRMSRQLGKTKMIFDLRGNGGGNAILGYDTFKQVYPQAVAEPYGGTRYRANEALNIAGNITSSFLANTTYAQNNRTAFTEALGADATDSDIFALSAPFNYQHTLDVNNKAIPSWQDLFGPVDIVDDKFTPILRYNFSDSVSTSYTGFSVIGYGENANETSTPQPFRAEDMVMLHDGMCSSTCAIVSELLKNQGSVRTIAVGGRPQPGPMQGVGGTKGAQVFAWDEIIVRMQALYALGSPDQQKQWDGMDIGKTAAIEQLLKRSAYNGGQAAGGVNLKDNMRLNDKSGVPLEFIYEAADCRMWFTPKMITDVTAVWKSVADRMFMGNGTSLCIQDSTSNPSSVSGGGQLNGGDGSATAKSSSQFTGKGVMDSGANHLGTQAWFLSFALATFVMSVLA</sequence>
<dbReference type="eggNOG" id="ENOG502S18W">
    <property type="taxonomic scope" value="Eukaryota"/>
</dbReference>
<dbReference type="Proteomes" id="UP000054032">
    <property type="component" value="Unassembled WGS sequence"/>
</dbReference>
<dbReference type="InterPro" id="IPR056186">
    <property type="entry name" value="PDZ_CPAF-rel"/>
</dbReference>
<dbReference type="GO" id="GO:0008236">
    <property type="term" value="F:serine-type peptidase activity"/>
    <property type="evidence" value="ECO:0007669"/>
    <property type="project" value="InterPro"/>
</dbReference>
<dbReference type="PANTHER" id="PTHR37049">
    <property type="entry name" value="PEPTIDASE S41 FAMILY PROTEIN"/>
    <property type="match status" value="1"/>
</dbReference>
<dbReference type="KEGG" id="bor:COCMIDRAFT_27884"/>
<feature type="compositionally biased region" description="Low complexity" evidence="1">
    <location>
        <begin position="354"/>
        <end position="367"/>
    </location>
</feature>
<dbReference type="SUPFAM" id="SSF52096">
    <property type="entry name" value="ClpP/crotonase"/>
    <property type="match status" value="1"/>
</dbReference>
<keyword evidence="2" id="KW-0732">Signal</keyword>